<proteinExistence type="predicted"/>
<dbReference type="AlphaFoldDB" id="A0A6U6KPG9"/>
<gene>
    <name evidence="2" type="ORF">OAUR00152_LOCUS39427</name>
    <name evidence="3" type="ORF">OAUR00152_LOCUS39428</name>
</gene>
<dbReference type="PANTHER" id="PTHR47698">
    <property type="entry name" value="FATTY-ACID-BINDING PROTEIN 3, CHLOROPLASTIC"/>
    <property type="match status" value="1"/>
</dbReference>
<reference evidence="3" key="1">
    <citation type="submission" date="2021-01" db="EMBL/GenBank/DDBJ databases">
        <authorList>
            <person name="Corre E."/>
            <person name="Pelletier E."/>
            <person name="Niang G."/>
            <person name="Scheremetjew M."/>
            <person name="Finn R."/>
            <person name="Kale V."/>
            <person name="Holt S."/>
            <person name="Cochrane G."/>
            <person name="Meng A."/>
            <person name="Brown T."/>
            <person name="Cohen L."/>
        </authorList>
    </citation>
    <scope>NUCLEOTIDE SEQUENCE</scope>
    <source>
        <strain evidence="3">Isolate 1302-5</strain>
    </source>
</reference>
<dbReference type="InterPro" id="IPR036298">
    <property type="entry name" value="Chalcone_isomerase_sf"/>
</dbReference>
<dbReference type="InterPro" id="IPR016087">
    <property type="entry name" value="Chalcone_isomerase"/>
</dbReference>
<evidence type="ECO:0000313" key="2">
    <source>
        <dbReference type="EMBL" id="CAE2284254.1"/>
    </source>
</evidence>
<accession>A0A6U6KPG9</accession>
<dbReference type="PANTHER" id="PTHR47698:SF2">
    <property type="entry name" value="FATTY-ACID-BINDING PROTEIN 3, CHLOROPLASTIC"/>
    <property type="match status" value="1"/>
</dbReference>
<dbReference type="Pfam" id="PF16036">
    <property type="entry name" value="Chalcone_3"/>
    <property type="match status" value="1"/>
</dbReference>
<dbReference type="EMBL" id="HBKQ01057720">
    <property type="protein sequence ID" value="CAE2284255.1"/>
    <property type="molecule type" value="Transcribed_RNA"/>
</dbReference>
<evidence type="ECO:0000259" key="1">
    <source>
        <dbReference type="Pfam" id="PF16036"/>
    </source>
</evidence>
<organism evidence="3">
    <name type="scientific">Odontella aurita</name>
    <dbReference type="NCBI Taxonomy" id="265563"/>
    <lineage>
        <taxon>Eukaryota</taxon>
        <taxon>Sar</taxon>
        <taxon>Stramenopiles</taxon>
        <taxon>Ochrophyta</taxon>
        <taxon>Bacillariophyta</taxon>
        <taxon>Mediophyceae</taxon>
        <taxon>Biddulphiophycidae</taxon>
        <taxon>Eupodiscales</taxon>
        <taxon>Odontellaceae</taxon>
        <taxon>Odontella</taxon>
    </lineage>
</organism>
<sequence length="245" mass="25449">MAQTVLGSALILIAVAIAGISYYAALTPVGVGISAFFQEGAPGAGGGIDSSKAATASRVATAISRAESSTGSQFPLVRSFSAAKDMSLIGVGVRKKAIINVYSVGIYGAKQVVRVVEAKAGEYARCHAIVEKNLKTSRAALLKFNMAVTAEKMADAMSAVEGPSQEIKDTFTAMLVKGIGGKLTKGEEMTFEWKGTNTVVLTARGVSIGEIKDKALFQGLLEIYLGENSVSPSLKKDIAAFTSSK</sequence>
<dbReference type="SUPFAM" id="SSF54626">
    <property type="entry name" value="Chalcone isomerase"/>
    <property type="match status" value="1"/>
</dbReference>
<feature type="domain" description="Chalcone isomerase" evidence="1">
    <location>
        <begin position="82"/>
        <end position="237"/>
    </location>
</feature>
<evidence type="ECO:0000313" key="3">
    <source>
        <dbReference type="EMBL" id="CAE2284255.1"/>
    </source>
</evidence>
<dbReference type="GO" id="GO:0016872">
    <property type="term" value="F:intramolecular lyase activity"/>
    <property type="evidence" value="ECO:0007669"/>
    <property type="project" value="InterPro"/>
</dbReference>
<protein>
    <recommendedName>
        <fullName evidence="1">Chalcone isomerase domain-containing protein</fullName>
    </recommendedName>
</protein>
<dbReference type="EMBL" id="HBKQ01057719">
    <property type="protein sequence ID" value="CAE2284254.1"/>
    <property type="molecule type" value="Transcribed_RNA"/>
</dbReference>
<name>A0A6U6KPG9_9STRA</name>
<dbReference type="Gene3D" id="3.50.70.10">
    <property type="match status" value="1"/>
</dbReference>
<dbReference type="InterPro" id="IPR016088">
    <property type="entry name" value="Chalcone_isomerase_3-sand"/>
</dbReference>